<comment type="cofactor">
    <cofactor evidence="14">
        <name>Zn(2+)</name>
        <dbReference type="ChEBI" id="CHEBI:29105"/>
    </cofactor>
    <text evidence="14">Binds 1 zinc ion per subunit.</text>
</comment>
<dbReference type="GO" id="GO:0002161">
    <property type="term" value="F:aminoacyl-tRNA deacylase activity"/>
    <property type="evidence" value="ECO:0007669"/>
    <property type="project" value="InterPro"/>
</dbReference>
<dbReference type="Proteomes" id="UP000315901">
    <property type="component" value="Unassembled WGS sequence"/>
</dbReference>
<evidence type="ECO:0000256" key="1">
    <source>
        <dbReference type="ARBA" id="ARBA00004496"/>
    </source>
</evidence>
<feature type="domain" description="Methionyl/Valyl/Leucyl/Isoleucyl-tRNA synthetase anticodon-binding" evidence="17">
    <location>
        <begin position="687"/>
        <end position="843"/>
    </location>
</feature>
<evidence type="ECO:0000256" key="11">
    <source>
        <dbReference type="ARBA" id="ARBA00023146"/>
    </source>
</evidence>
<comment type="function">
    <text evidence="12 14">Catalyzes the attachment of isoleucine to tRNA(Ile). As IleRS can inadvertently accommodate and process structurally similar amino acids such as valine, to avoid such errors it has two additional distinct tRNA(Ile)-dependent editing activities. One activity is designated as 'pretransfer' editing and involves the hydrolysis of activated Val-AMP. The other activity is designated 'posttransfer' editing and involves deacylation of mischarged Val-tRNA(Ile).</text>
</comment>
<sequence length="940" mass="105234">MSDYKSTLNLPDTAFPMRGDLAKREPAMLKRWQDMDLYNKVREVSKGRKSFILHDGPPYANGSIHIGHAVNKILKDIIVKSKTVSGFDAPYIPGWDCHGLPIEHKVEQMIGKAGDKVSFKDFRAKCREYAYSQIEEQKKDFIRLGVMGDWENPYLTMNFVTEANIVRALGKIAENGHLVKGFKPVYWSVVGGSALAEAEVEYQDKTSLSLDVRYAPQDEAAFLAKFSDVEGEGKVSVVIWTTTPWTLPASQAVSIHPEFNYALVEVDMGAGKERLVFAEDMVEGIMQRYGHEEYRIVGRAVGADLGGLLLNHPFMERDIPVLLGEHVTADAGTGCVHTAPDHGVDDFNVGRANGIGTINLVQDNGVYSDAAGEFAGMHVYKVDDAVVEALNRNNALVFQSKIFHSYPHCWRTKTPLIFRATPQWFISMDEKGLLDDAKEAVKGVKWTPAWGQNRMEGMLNNSPDWCVSRQRTWGVPIALFINKETQELHPETPRLIEEVAQRIEKVGMDAWFELDAAELLGDDADKYSKVTDTLDVWFDSGVTHYSVIDQREELSFPADLYLEGSDQHRGWFQSSLKTSIAVRGVAPYKGVLTHGFTVDGDGRKMSKSLGNVVSPQKVMETLGADIIRLWVAATDYTGEMTVSDEILKRVADGYRRIRNTARFMLANLSGFNPATDLVAPENMIALDRWIVDRASQLQKEIDTAYNEYQFHSVVQKIQNFCSLDLGGFYLDVIKDRQYTTQADSLARRSAQTALYHIAEAFTRWISPILSFTADEIWESLPGERTQSVFLETWYEGLFELNGDESLGREFWKQVLDVKMATNKVLENARKDGKLKASLSAEITLYCDAELEATLAKLGDELRFVLISSEAKVAPITAAGEDAVASDLEGLKVAVVVSEHGKCVRCWHHREEVGQREAHPELCDRCISNLPEGEGEVRHFA</sequence>
<dbReference type="InterPro" id="IPR010663">
    <property type="entry name" value="Znf_FPG/IleRS"/>
</dbReference>
<dbReference type="InterPro" id="IPR009008">
    <property type="entry name" value="Val/Leu/Ile-tRNA-synth_edit"/>
</dbReference>
<evidence type="ECO:0000256" key="6">
    <source>
        <dbReference type="ARBA" id="ARBA00022723"/>
    </source>
</evidence>
<dbReference type="PANTHER" id="PTHR42765:SF1">
    <property type="entry name" value="ISOLEUCINE--TRNA LIGASE, MITOCHONDRIAL"/>
    <property type="match status" value="1"/>
</dbReference>
<keyword evidence="5 14" id="KW-0436">Ligase</keyword>
<feature type="binding site" evidence="14">
    <location>
        <position position="905"/>
    </location>
    <ligand>
        <name>Zn(2+)</name>
        <dbReference type="ChEBI" id="CHEBI:29105"/>
    </ligand>
</feature>
<dbReference type="EC" id="6.1.1.5" evidence="14"/>
<dbReference type="InterPro" id="IPR002301">
    <property type="entry name" value="Ile-tRNA-ligase"/>
</dbReference>
<comment type="caution">
    <text evidence="18">The sequence shown here is derived from an EMBL/GenBank/DDBJ whole genome shotgun (WGS) entry which is preliminary data.</text>
</comment>
<dbReference type="InterPro" id="IPR013155">
    <property type="entry name" value="M/V/L/I-tRNA-synth_anticd-bd"/>
</dbReference>
<keyword evidence="6 14" id="KW-0479">Metal-binding</keyword>
<dbReference type="EMBL" id="VFRR01000021">
    <property type="protein sequence ID" value="TPE49968.1"/>
    <property type="molecule type" value="Genomic_DNA"/>
</dbReference>
<feature type="short sequence motif" description="'KMSKS' region" evidence="14">
    <location>
        <begin position="604"/>
        <end position="608"/>
    </location>
</feature>
<dbReference type="InterPro" id="IPR033708">
    <property type="entry name" value="Anticodon_Ile_BEm"/>
</dbReference>
<dbReference type="GO" id="GO:0000049">
    <property type="term" value="F:tRNA binding"/>
    <property type="evidence" value="ECO:0007669"/>
    <property type="project" value="InterPro"/>
</dbReference>
<dbReference type="AlphaFoldDB" id="A0A501WKT4"/>
<evidence type="ECO:0000256" key="2">
    <source>
        <dbReference type="ARBA" id="ARBA00006887"/>
    </source>
</evidence>
<dbReference type="GO" id="GO:0005829">
    <property type="term" value="C:cytosol"/>
    <property type="evidence" value="ECO:0007669"/>
    <property type="project" value="TreeGrafter"/>
</dbReference>
<dbReference type="SUPFAM" id="SSF52374">
    <property type="entry name" value="Nucleotidylyl transferase"/>
    <property type="match status" value="1"/>
</dbReference>
<dbReference type="OrthoDB" id="9810365at2"/>
<evidence type="ECO:0000256" key="14">
    <source>
        <dbReference type="HAMAP-Rule" id="MF_02002"/>
    </source>
</evidence>
<gene>
    <name evidence="14 18" type="primary">ileS</name>
    <name evidence="18" type="ORF">FJM67_10855</name>
</gene>
<dbReference type="GO" id="GO:0005524">
    <property type="term" value="F:ATP binding"/>
    <property type="evidence" value="ECO:0007669"/>
    <property type="project" value="UniProtKB-UniRule"/>
</dbReference>
<dbReference type="Gene3D" id="1.10.730.20">
    <property type="match status" value="1"/>
</dbReference>
<evidence type="ECO:0000256" key="7">
    <source>
        <dbReference type="ARBA" id="ARBA00022741"/>
    </source>
</evidence>
<feature type="short sequence motif" description="'HIGH' region" evidence="14">
    <location>
        <begin position="58"/>
        <end position="68"/>
    </location>
</feature>
<dbReference type="Gene3D" id="3.40.50.620">
    <property type="entry name" value="HUPs"/>
    <property type="match status" value="2"/>
</dbReference>
<evidence type="ECO:0000256" key="13">
    <source>
        <dbReference type="ARBA" id="ARBA00048359"/>
    </source>
</evidence>
<dbReference type="PROSITE" id="PS00178">
    <property type="entry name" value="AA_TRNA_LIGASE_I"/>
    <property type="match status" value="1"/>
</dbReference>
<evidence type="ECO:0000259" key="15">
    <source>
        <dbReference type="Pfam" id="PF00133"/>
    </source>
</evidence>
<keyword evidence="4 14" id="KW-0963">Cytoplasm</keyword>
<feature type="binding site" evidence="14">
    <location>
        <position position="925"/>
    </location>
    <ligand>
        <name>Zn(2+)</name>
        <dbReference type="ChEBI" id="CHEBI:29105"/>
    </ligand>
</feature>
<evidence type="ECO:0000259" key="16">
    <source>
        <dbReference type="Pfam" id="PF06827"/>
    </source>
</evidence>
<organism evidence="18 19">
    <name type="scientific">Maribrevibacterium harenarium</name>
    <dbReference type="NCBI Taxonomy" id="2589817"/>
    <lineage>
        <taxon>Bacteria</taxon>
        <taxon>Pseudomonadati</taxon>
        <taxon>Pseudomonadota</taxon>
        <taxon>Gammaproteobacteria</taxon>
        <taxon>Oceanospirillales</taxon>
        <taxon>Oceanospirillaceae</taxon>
        <taxon>Maribrevibacterium</taxon>
    </lineage>
</organism>
<keyword evidence="19" id="KW-1185">Reference proteome</keyword>
<comment type="similarity">
    <text evidence="2 14">Belongs to the class-I aminoacyl-tRNA synthetase family. IleS type 1 subfamily.</text>
</comment>
<evidence type="ECO:0000256" key="9">
    <source>
        <dbReference type="ARBA" id="ARBA00022840"/>
    </source>
</evidence>
<dbReference type="FunFam" id="1.10.730.20:FF:000001">
    <property type="entry name" value="Isoleucine--tRNA ligase"/>
    <property type="match status" value="1"/>
</dbReference>
<dbReference type="Pfam" id="PF08264">
    <property type="entry name" value="Anticodon_1"/>
    <property type="match status" value="1"/>
</dbReference>
<keyword evidence="11 14" id="KW-0030">Aminoacyl-tRNA synthetase</keyword>
<keyword evidence="7 14" id="KW-0547">Nucleotide-binding</keyword>
<dbReference type="CDD" id="cd07960">
    <property type="entry name" value="Anticodon_Ia_Ile_BEm"/>
    <property type="match status" value="1"/>
</dbReference>
<evidence type="ECO:0000313" key="19">
    <source>
        <dbReference type="Proteomes" id="UP000315901"/>
    </source>
</evidence>
<dbReference type="SUPFAM" id="SSF47323">
    <property type="entry name" value="Anticodon-binding domain of a subclass of class I aminoacyl-tRNA synthetases"/>
    <property type="match status" value="1"/>
</dbReference>
<comment type="subunit">
    <text evidence="3 14">Monomer.</text>
</comment>
<feature type="binding site" evidence="14">
    <location>
        <position position="922"/>
    </location>
    <ligand>
        <name>Zn(2+)</name>
        <dbReference type="ChEBI" id="CHEBI:29105"/>
    </ligand>
</feature>
<dbReference type="InterPro" id="IPR023585">
    <property type="entry name" value="Ile-tRNA-ligase_type1"/>
</dbReference>
<dbReference type="InterPro" id="IPR014729">
    <property type="entry name" value="Rossmann-like_a/b/a_fold"/>
</dbReference>
<dbReference type="GO" id="GO:0006428">
    <property type="term" value="P:isoleucyl-tRNA aminoacylation"/>
    <property type="evidence" value="ECO:0007669"/>
    <property type="project" value="UniProtKB-UniRule"/>
</dbReference>
<dbReference type="FunFam" id="3.40.50.620:FF:000042">
    <property type="entry name" value="Isoleucine--tRNA ligase"/>
    <property type="match status" value="1"/>
</dbReference>
<evidence type="ECO:0000313" key="18">
    <source>
        <dbReference type="EMBL" id="TPE49968.1"/>
    </source>
</evidence>
<dbReference type="RefSeq" id="WP_140589221.1">
    <property type="nucleotide sequence ID" value="NZ_VFRR01000021.1"/>
</dbReference>
<comment type="subcellular location">
    <subcellularLocation>
        <location evidence="1 14">Cytoplasm</location>
    </subcellularLocation>
</comment>
<evidence type="ECO:0000259" key="17">
    <source>
        <dbReference type="Pfam" id="PF08264"/>
    </source>
</evidence>
<dbReference type="GO" id="GO:0008270">
    <property type="term" value="F:zinc ion binding"/>
    <property type="evidence" value="ECO:0007669"/>
    <property type="project" value="UniProtKB-UniRule"/>
</dbReference>
<feature type="domain" description="Aminoacyl-tRNA synthetase class Ia" evidence="15">
    <location>
        <begin position="28"/>
        <end position="642"/>
    </location>
</feature>
<dbReference type="HAMAP" id="MF_02002">
    <property type="entry name" value="Ile_tRNA_synth_type1"/>
    <property type="match status" value="1"/>
</dbReference>
<protein>
    <recommendedName>
        <fullName evidence="14">Isoleucine--tRNA ligase</fullName>
        <ecNumber evidence="14">6.1.1.5</ecNumber>
    </recommendedName>
    <alternativeName>
        <fullName evidence="14">Isoleucyl-tRNA synthetase</fullName>
        <shortName evidence="14">IleRS</shortName>
    </alternativeName>
</protein>
<dbReference type="Pfam" id="PF06827">
    <property type="entry name" value="zf-FPG_IleRS"/>
    <property type="match status" value="1"/>
</dbReference>
<reference evidence="18 19" key="1">
    <citation type="submission" date="2019-06" db="EMBL/GenBank/DDBJ databases">
        <title>A novel bacterium of genus Marinomonas, isolated from coastal sand.</title>
        <authorList>
            <person name="Huang H."/>
            <person name="Mo K."/>
            <person name="Hu Y."/>
        </authorList>
    </citation>
    <scope>NUCLEOTIDE SEQUENCE [LARGE SCALE GENOMIC DNA]</scope>
    <source>
        <strain evidence="18 19">HB171799</strain>
    </source>
</reference>
<evidence type="ECO:0000256" key="10">
    <source>
        <dbReference type="ARBA" id="ARBA00022917"/>
    </source>
</evidence>
<dbReference type="PRINTS" id="PR00984">
    <property type="entry name" value="TRNASYNTHILE"/>
</dbReference>
<comment type="domain">
    <text evidence="14">IleRS has two distinct active sites: one for aminoacylation and one for editing. The misactivated valine is translocated from the active site to the editing site, which sterically excludes the correctly activated isoleucine. The single editing site contains two valyl binding pockets, one specific for each substrate (Val-AMP or Val-tRNA(Ile)).</text>
</comment>
<comment type="catalytic activity">
    <reaction evidence="13 14">
        <text>tRNA(Ile) + L-isoleucine + ATP = L-isoleucyl-tRNA(Ile) + AMP + diphosphate</text>
        <dbReference type="Rhea" id="RHEA:11060"/>
        <dbReference type="Rhea" id="RHEA-COMP:9666"/>
        <dbReference type="Rhea" id="RHEA-COMP:9695"/>
        <dbReference type="ChEBI" id="CHEBI:30616"/>
        <dbReference type="ChEBI" id="CHEBI:33019"/>
        <dbReference type="ChEBI" id="CHEBI:58045"/>
        <dbReference type="ChEBI" id="CHEBI:78442"/>
        <dbReference type="ChEBI" id="CHEBI:78528"/>
        <dbReference type="ChEBI" id="CHEBI:456215"/>
        <dbReference type="EC" id="6.1.1.5"/>
    </reaction>
</comment>
<proteinExistence type="inferred from homology"/>
<dbReference type="Gene3D" id="3.90.740.10">
    <property type="entry name" value="Valyl/Leucyl/Isoleucyl-tRNA synthetase, editing domain"/>
    <property type="match status" value="1"/>
</dbReference>
<feature type="binding site" evidence="14">
    <location>
        <position position="902"/>
    </location>
    <ligand>
        <name>Zn(2+)</name>
        <dbReference type="ChEBI" id="CHEBI:29105"/>
    </ligand>
</feature>
<keyword evidence="10 14" id="KW-0648">Protein biosynthesis</keyword>
<dbReference type="NCBIfam" id="TIGR00392">
    <property type="entry name" value="ileS"/>
    <property type="match status" value="1"/>
</dbReference>
<dbReference type="GO" id="GO:0004822">
    <property type="term" value="F:isoleucine-tRNA ligase activity"/>
    <property type="evidence" value="ECO:0007669"/>
    <property type="project" value="UniProtKB-UniRule"/>
</dbReference>
<dbReference type="InterPro" id="IPR050081">
    <property type="entry name" value="Ile-tRNA_ligase"/>
</dbReference>
<evidence type="ECO:0000256" key="4">
    <source>
        <dbReference type="ARBA" id="ARBA00022490"/>
    </source>
</evidence>
<dbReference type="InterPro" id="IPR009080">
    <property type="entry name" value="tRNAsynth_Ia_anticodon-bd"/>
</dbReference>
<evidence type="ECO:0000256" key="12">
    <source>
        <dbReference type="ARBA" id="ARBA00025217"/>
    </source>
</evidence>
<dbReference type="Pfam" id="PF00133">
    <property type="entry name" value="tRNA-synt_1"/>
    <property type="match status" value="1"/>
</dbReference>
<keyword evidence="8 14" id="KW-0862">Zinc</keyword>
<dbReference type="FunFam" id="3.40.50.620:FF:000048">
    <property type="entry name" value="Isoleucine--tRNA ligase"/>
    <property type="match status" value="1"/>
</dbReference>
<dbReference type="InterPro" id="IPR001412">
    <property type="entry name" value="aa-tRNA-synth_I_CS"/>
</dbReference>
<evidence type="ECO:0000256" key="5">
    <source>
        <dbReference type="ARBA" id="ARBA00022598"/>
    </source>
</evidence>
<keyword evidence="9 14" id="KW-0067">ATP-binding</keyword>
<name>A0A501WKT4_9GAMM</name>
<feature type="binding site" evidence="14">
    <location>
        <position position="607"/>
    </location>
    <ligand>
        <name>ATP</name>
        <dbReference type="ChEBI" id="CHEBI:30616"/>
    </ligand>
</feature>
<feature type="binding site" evidence="14">
    <location>
        <position position="563"/>
    </location>
    <ligand>
        <name>L-isoleucyl-5'-AMP</name>
        <dbReference type="ChEBI" id="CHEBI:178002"/>
    </ligand>
</feature>
<dbReference type="SUPFAM" id="SSF50677">
    <property type="entry name" value="ValRS/IleRS/LeuRS editing domain"/>
    <property type="match status" value="1"/>
</dbReference>
<dbReference type="InterPro" id="IPR002300">
    <property type="entry name" value="aa-tRNA-synth_Ia"/>
</dbReference>
<evidence type="ECO:0000256" key="3">
    <source>
        <dbReference type="ARBA" id="ARBA00011245"/>
    </source>
</evidence>
<accession>A0A501WKT4</accession>
<feature type="domain" description="Zinc finger FPG/IleRS-type" evidence="16">
    <location>
        <begin position="901"/>
        <end position="928"/>
    </location>
</feature>
<dbReference type="PANTHER" id="PTHR42765">
    <property type="entry name" value="SOLEUCYL-TRNA SYNTHETASE"/>
    <property type="match status" value="1"/>
</dbReference>
<evidence type="ECO:0000256" key="8">
    <source>
        <dbReference type="ARBA" id="ARBA00022833"/>
    </source>
</evidence>